<evidence type="ECO:0000313" key="2">
    <source>
        <dbReference type="EMBL" id="KIH51175.1"/>
    </source>
</evidence>
<dbReference type="Proteomes" id="UP000054047">
    <property type="component" value="Unassembled WGS sequence"/>
</dbReference>
<feature type="non-terminal residue" evidence="2">
    <location>
        <position position="1"/>
    </location>
</feature>
<protein>
    <recommendedName>
        <fullName evidence="4">SAM domain-containing protein</fullName>
    </recommendedName>
</protein>
<name>A0A0C2FRH1_9BILA</name>
<reference evidence="2 3" key="1">
    <citation type="submission" date="2013-12" db="EMBL/GenBank/DDBJ databases">
        <title>Draft genome of the parsitic nematode Ancylostoma duodenale.</title>
        <authorList>
            <person name="Mitreva M."/>
        </authorList>
    </citation>
    <scope>NUCLEOTIDE SEQUENCE [LARGE SCALE GENOMIC DNA]</scope>
    <source>
        <strain evidence="2 3">Zhejiang</strain>
    </source>
</reference>
<gene>
    <name evidence="2" type="ORF">ANCDUO_18741</name>
</gene>
<dbReference type="EMBL" id="KN747388">
    <property type="protein sequence ID" value="KIH51175.1"/>
    <property type="molecule type" value="Genomic_DNA"/>
</dbReference>
<feature type="region of interest" description="Disordered" evidence="1">
    <location>
        <begin position="41"/>
        <end position="92"/>
    </location>
</feature>
<evidence type="ECO:0000313" key="3">
    <source>
        <dbReference type="Proteomes" id="UP000054047"/>
    </source>
</evidence>
<sequence>SFFTLNDHDLKNMGITSAAHRAAILNVKNHLIIVRAADMTDHVESSSGRVFREKKAHGSPMTPGRPSSPASPRYPGGPCGPGGQSSGCEAHAHPADRFARDFPSTAISKGCLTSSDSMMVLQASFAVI</sequence>
<keyword evidence="3" id="KW-1185">Reference proteome</keyword>
<accession>A0A0C2FRH1</accession>
<evidence type="ECO:0008006" key="4">
    <source>
        <dbReference type="Google" id="ProtNLM"/>
    </source>
</evidence>
<dbReference type="AlphaFoldDB" id="A0A0C2FRH1"/>
<organism evidence="2 3">
    <name type="scientific">Ancylostoma duodenale</name>
    <dbReference type="NCBI Taxonomy" id="51022"/>
    <lineage>
        <taxon>Eukaryota</taxon>
        <taxon>Metazoa</taxon>
        <taxon>Ecdysozoa</taxon>
        <taxon>Nematoda</taxon>
        <taxon>Chromadorea</taxon>
        <taxon>Rhabditida</taxon>
        <taxon>Rhabditina</taxon>
        <taxon>Rhabditomorpha</taxon>
        <taxon>Strongyloidea</taxon>
        <taxon>Ancylostomatidae</taxon>
        <taxon>Ancylostomatinae</taxon>
        <taxon>Ancylostoma</taxon>
    </lineage>
</organism>
<evidence type="ECO:0000256" key="1">
    <source>
        <dbReference type="SAM" id="MobiDB-lite"/>
    </source>
</evidence>
<dbReference type="OrthoDB" id="539213at2759"/>
<proteinExistence type="predicted"/>